<evidence type="ECO:0000256" key="1">
    <source>
        <dbReference type="PROSITE-ProRule" id="PRU00339"/>
    </source>
</evidence>
<evidence type="ECO:0000256" key="3">
    <source>
        <dbReference type="SAM" id="SignalP"/>
    </source>
</evidence>
<feature type="region of interest" description="Disordered" evidence="2">
    <location>
        <begin position="396"/>
        <end position="427"/>
    </location>
</feature>
<dbReference type="InterPro" id="IPR011990">
    <property type="entry name" value="TPR-like_helical_dom_sf"/>
</dbReference>
<keyword evidence="3" id="KW-0732">Signal</keyword>
<dbReference type="PROSITE" id="PS50005">
    <property type="entry name" value="TPR"/>
    <property type="match status" value="1"/>
</dbReference>
<dbReference type="PANTHER" id="PTHR46183:SF8">
    <property type="entry name" value="PROTEIN CLMP1"/>
    <property type="match status" value="1"/>
</dbReference>
<accession>A0A6A3AUK8</accession>
<dbReference type="Gene3D" id="1.25.40.10">
    <property type="entry name" value="Tetratricopeptide repeat domain"/>
    <property type="match status" value="1"/>
</dbReference>
<keyword evidence="5" id="KW-1185">Reference proteome</keyword>
<comment type="caution">
    <text evidence="4">The sequence shown here is derived from an EMBL/GenBank/DDBJ whole genome shotgun (WGS) entry which is preliminary data.</text>
</comment>
<evidence type="ECO:0000313" key="5">
    <source>
        <dbReference type="Proteomes" id="UP000436088"/>
    </source>
</evidence>
<dbReference type="InterPro" id="IPR019734">
    <property type="entry name" value="TPR_rpt"/>
</dbReference>
<proteinExistence type="predicted"/>
<feature type="chain" id="PRO_5025576913" evidence="3">
    <location>
        <begin position="19"/>
        <end position="460"/>
    </location>
</feature>
<dbReference type="PANTHER" id="PTHR46183">
    <property type="entry name" value="PROTEIN CLMP1"/>
    <property type="match status" value="1"/>
</dbReference>
<dbReference type="SMART" id="SM00028">
    <property type="entry name" value="TPR"/>
    <property type="match status" value="2"/>
</dbReference>
<organism evidence="4 5">
    <name type="scientific">Hibiscus syriacus</name>
    <name type="common">Rose of Sharon</name>
    <dbReference type="NCBI Taxonomy" id="106335"/>
    <lineage>
        <taxon>Eukaryota</taxon>
        <taxon>Viridiplantae</taxon>
        <taxon>Streptophyta</taxon>
        <taxon>Embryophyta</taxon>
        <taxon>Tracheophyta</taxon>
        <taxon>Spermatophyta</taxon>
        <taxon>Magnoliopsida</taxon>
        <taxon>eudicotyledons</taxon>
        <taxon>Gunneridae</taxon>
        <taxon>Pentapetalae</taxon>
        <taxon>rosids</taxon>
        <taxon>malvids</taxon>
        <taxon>Malvales</taxon>
        <taxon>Malvaceae</taxon>
        <taxon>Malvoideae</taxon>
        <taxon>Hibiscus</taxon>
    </lineage>
</organism>
<name>A0A6A3AUK8_HIBSY</name>
<protein>
    <submittedName>
        <fullName evidence="4">1-aminocyclopropane-1-carboxylate oxidase 2-like</fullName>
    </submittedName>
</protein>
<evidence type="ECO:0000256" key="2">
    <source>
        <dbReference type="SAM" id="MobiDB-lite"/>
    </source>
</evidence>
<dbReference type="Proteomes" id="UP000436088">
    <property type="component" value="Unassembled WGS sequence"/>
</dbReference>
<feature type="repeat" description="TPR" evidence="1">
    <location>
        <begin position="67"/>
        <end position="100"/>
    </location>
</feature>
<dbReference type="SUPFAM" id="SSF48452">
    <property type="entry name" value="TPR-like"/>
    <property type="match status" value="1"/>
</dbReference>
<feature type="compositionally biased region" description="Basic and acidic residues" evidence="2">
    <location>
        <begin position="396"/>
        <end position="411"/>
    </location>
</feature>
<dbReference type="InterPro" id="IPR044517">
    <property type="entry name" value="PHOX1-4"/>
</dbReference>
<keyword evidence="1" id="KW-0802">TPR repeat</keyword>
<gene>
    <name evidence="4" type="ORF">F3Y22_tig00110392pilonHSYRG00216</name>
</gene>
<dbReference type="EMBL" id="VEPZ02000969">
    <property type="protein sequence ID" value="KAE8706572.1"/>
    <property type="molecule type" value="Genomic_DNA"/>
</dbReference>
<evidence type="ECO:0000313" key="4">
    <source>
        <dbReference type="EMBL" id="KAE8706572.1"/>
    </source>
</evidence>
<dbReference type="AlphaFoldDB" id="A0A6A3AUK8"/>
<sequence length="460" mass="50768">MLMVVLIWTLLFLKRANELREEGNVKYQNKDYVAALQLYDNALKLVTKTHPDRAVFHSNRAVQPLFVRALLRRARAFEAVGKYEMAMEDVQIILGAEPNNKDGLEIARRLSSALGPCLQVKQDLHSRPSPAALGASAVRGALVAGLGPSLLARPVPKKTSVSPSRGSVVSPKLRLAESSVDALVPIESDADKASGFGMLRLHIVDVSPEQEPPLLEEEDDKLLESQVTKSDESLAHSSLGESVLEGVDTDIEKTEKEASKGKTMVASEDPECKEVEMDDLLFEFAQLFRNHAGLDPDAHIDLHELGMEHCSEALEETVTSEEAQILFDKAAAKFQEVVALAFFNWGNVYMCAARKQIPLDESAGEENISTFRQCGGEDETCNKNATKMWEKLEQQRLDELTDPNSSKEELSKRRKRPGNAAENEIPGTVIQGIDGWKKNLDTAVENFKLAGASEPTYLQF</sequence>
<feature type="signal peptide" evidence="3">
    <location>
        <begin position="1"/>
        <end position="18"/>
    </location>
</feature>
<reference evidence="4" key="1">
    <citation type="submission" date="2019-09" db="EMBL/GenBank/DDBJ databases">
        <title>Draft genome information of white flower Hibiscus syriacus.</title>
        <authorList>
            <person name="Kim Y.-M."/>
        </authorList>
    </citation>
    <scope>NUCLEOTIDE SEQUENCE [LARGE SCALE GENOMIC DNA]</scope>
    <source>
        <strain evidence="4">YM2019G1</strain>
    </source>
</reference>